<accession>A0ABR9CY33</accession>
<evidence type="ECO:0000256" key="2">
    <source>
        <dbReference type="ARBA" id="ARBA00023239"/>
    </source>
</evidence>
<dbReference type="RefSeq" id="WP_192373817.1">
    <property type="nucleotide sequence ID" value="NZ_CAJHIV010000001.1"/>
</dbReference>
<evidence type="ECO:0000313" key="7">
    <source>
        <dbReference type="Proteomes" id="UP000652176"/>
    </source>
</evidence>
<keyword evidence="7" id="KW-1185">Reference proteome</keyword>
<dbReference type="EMBL" id="JACXSS010000001">
    <property type="protein sequence ID" value="MBD9355451.1"/>
    <property type="molecule type" value="Genomic_DNA"/>
</dbReference>
<name>A0ABR9CY33_9GAMM</name>
<reference evidence="6 7" key="1">
    <citation type="submission" date="2020-09" db="EMBL/GenBank/DDBJ databases">
        <title>Methylomonas albis sp. nov. and Methylomonas fluvii sp. nov.: Two cold-adapted methanotrophs from the River Elbe and an amended description of Methylovulum psychrotolerans strain Eb1.</title>
        <authorList>
            <person name="Bussmann I.K."/>
            <person name="Klings K.-W."/>
            <person name="Warnstedt J."/>
            <person name="Hoppert M."/>
            <person name="Saborowski A."/>
            <person name="Horn F."/>
            <person name="Liebner S."/>
        </authorList>
    </citation>
    <scope>NUCLEOTIDE SEQUENCE [LARGE SCALE GENOMIC DNA]</scope>
    <source>
        <strain evidence="6 7">EbA</strain>
    </source>
</reference>
<dbReference type="Proteomes" id="UP000652176">
    <property type="component" value="Unassembled WGS sequence"/>
</dbReference>
<dbReference type="PANTHER" id="PTHR43641:SF2">
    <property type="entry name" value="DEHYDRATASE YBIW-RELATED"/>
    <property type="match status" value="1"/>
</dbReference>
<evidence type="ECO:0000259" key="5">
    <source>
        <dbReference type="PROSITE" id="PS51554"/>
    </source>
</evidence>
<comment type="caution">
    <text evidence="6">The sequence shown here is derived from an EMBL/GenBank/DDBJ whole genome shotgun (WGS) entry which is preliminary data.</text>
</comment>
<evidence type="ECO:0000256" key="3">
    <source>
        <dbReference type="PROSITE-ProRule" id="PRU00493"/>
    </source>
</evidence>
<dbReference type="SUPFAM" id="SSF51998">
    <property type="entry name" value="PFL-like glycyl radical enzymes"/>
    <property type="match status" value="1"/>
</dbReference>
<dbReference type="PROSITE" id="PS51554">
    <property type="entry name" value="PFL"/>
    <property type="match status" value="1"/>
</dbReference>
<dbReference type="PANTHER" id="PTHR43641">
    <property type="entry name" value="FORMATE ACETYLTRANSFERASE 3-RELATED"/>
    <property type="match status" value="1"/>
</dbReference>
<gene>
    <name evidence="6" type="ORF">IE877_06090</name>
</gene>
<organism evidence="6 7">
    <name type="scientific">Methylomonas albis</name>
    <dbReference type="NCBI Taxonomy" id="1854563"/>
    <lineage>
        <taxon>Bacteria</taxon>
        <taxon>Pseudomonadati</taxon>
        <taxon>Pseudomonadota</taxon>
        <taxon>Gammaproteobacteria</taxon>
        <taxon>Methylococcales</taxon>
        <taxon>Methylococcaceae</taxon>
        <taxon>Methylomonas</taxon>
    </lineage>
</organism>
<sequence>MSVPYPSSDGGISVELGKGSATPVLDAGKVDLFPIANQDFEKIKTLKDLALRNITLEQFPIVGAWRDKLFAPEGTPEICDELPRLLTEFLRRPESQALPAYTRRAQALRYVFANKTAIVKADDLLPGQTTTSFVGPVVYADTIGYCIWPELKTVTTRAQNPFKIRPEVADRLNREIFPFWLEQKPIQELARYSDYDSADYENRDRVAGSYPPSIDPPLRKKAGQTPKAQELMERVAFFLSDKATCVSHTVPDFERVLKYGFDGLIERARQDIANGAAATPQQVEFLEGVIEVYEGAKIYAEHLAEAAERVGNQALAAICRKVPAQPADTLHEALTVVWICYHLLLQENTNFGFSIGRLDQILNPFYLADWQKLDSAAERDNYTRRAVELVSHFFLHCSDHVPLSTSGSETLFAGSGSNQALTVGGTRYENGQAVDAVNDMTYIILKATEILSIRDPNVHARYHRDVHHRDAQGNPLPTEVMDPYLRRICQVNILTRATPALHGDAAVVPAMAGYYAAHTGISPEEALADAYDYTSIGCIEENAAHKHYGNTGSTLMVLPAVLELALFGGKHRSDGVAPKSPNLFYGDERYTTPPLTTVASMQTFIEAFRFQLNEMARHVVQCNNYFGRFYEQSRQSPFLSGLFTGPSNTPDSNGASFRDVSAGGAKYNSAGIAIIGLADVIDSFCVLDSLVFSGKVAAGELLAAMQADFDENGLQPKSPWAAFLERVQSWLHPEDAPLSLPNLSQDRLKQIKEMVRLAPKYGAGVDQTPGGIYNNAAAVKYTHLLTEMLQEVFAQYRTHRGGRYLPGYWSMTNHAGFGMLTKATPNGRRSGESFASGITPCPGVVKANGEPVNLLDHMLSVTSVNANTVQNGYTYNLSLTTRDRGHFEADTELFSRYMKAFADQNGVLVQMCVSSINDLVAADRAATAAGQTGAGDAEHKALEPFKDLMIRVAGYSAYFVTLSPQMRKEIIQRANFGLDTGAEQHTLSAL</sequence>
<feature type="domain" description="Glycine radical" evidence="4">
    <location>
        <begin position="842"/>
        <end position="979"/>
    </location>
</feature>
<dbReference type="Pfam" id="PF02901">
    <property type="entry name" value="PFL-like"/>
    <property type="match status" value="1"/>
</dbReference>
<proteinExistence type="predicted"/>
<keyword evidence="1 3" id="KW-0556">Organic radical</keyword>
<feature type="modified residue" description="Glycine radical" evidence="3">
    <location>
        <position position="954"/>
    </location>
</feature>
<evidence type="ECO:0000256" key="1">
    <source>
        <dbReference type="ARBA" id="ARBA00022818"/>
    </source>
</evidence>
<keyword evidence="2" id="KW-0456">Lyase</keyword>
<dbReference type="PROSITE" id="PS51149">
    <property type="entry name" value="GLY_RADICAL_2"/>
    <property type="match status" value="1"/>
</dbReference>
<dbReference type="InterPro" id="IPR001150">
    <property type="entry name" value="Gly_radical"/>
</dbReference>
<protein>
    <submittedName>
        <fullName evidence="6">Formate acetyltransferase</fullName>
    </submittedName>
</protein>
<dbReference type="InterPro" id="IPR051215">
    <property type="entry name" value="GRE"/>
</dbReference>
<evidence type="ECO:0000259" key="4">
    <source>
        <dbReference type="PROSITE" id="PS51149"/>
    </source>
</evidence>
<evidence type="ECO:0000313" key="6">
    <source>
        <dbReference type="EMBL" id="MBD9355451.1"/>
    </source>
</evidence>
<dbReference type="Gene3D" id="3.20.70.20">
    <property type="match status" value="1"/>
</dbReference>
<feature type="domain" description="PFL" evidence="5">
    <location>
        <begin position="60"/>
        <end position="829"/>
    </location>
</feature>
<dbReference type="InterPro" id="IPR004184">
    <property type="entry name" value="PFL_dom"/>
</dbReference>